<dbReference type="GO" id="GO:0032259">
    <property type="term" value="P:methylation"/>
    <property type="evidence" value="ECO:0007669"/>
    <property type="project" value="UniProtKB-KW"/>
</dbReference>
<dbReference type="AlphaFoldDB" id="A0AAN9E4J3"/>
<dbReference type="Proteomes" id="UP001372338">
    <property type="component" value="Unassembled WGS sequence"/>
</dbReference>
<accession>A0AAN9E4J3</accession>
<dbReference type="InterPro" id="IPR036388">
    <property type="entry name" value="WH-like_DNA-bd_sf"/>
</dbReference>
<dbReference type="SUPFAM" id="SSF46785">
    <property type="entry name" value="Winged helix' DNA-binding domain"/>
    <property type="match status" value="1"/>
</dbReference>
<dbReference type="GO" id="GO:0009701">
    <property type="term" value="P:isoflavonoid phytoalexin biosynthetic process"/>
    <property type="evidence" value="ECO:0007669"/>
    <property type="project" value="UniProtKB-ARBA"/>
</dbReference>
<dbReference type="InterPro" id="IPR012967">
    <property type="entry name" value="COMT_dimerisation"/>
</dbReference>
<dbReference type="GO" id="GO:0008171">
    <property type="term" value="F:O-methyltransferase activity"/>
    <property type="evidence" value="ECO:0007669"/>
    <property type="project" value="InterPro"/>
</dbReference>
<feature type="domain" description="O-methyltransferase dimerisation" evidence="6">
    <location>
        <begin position="25"/>
        <end position="120"/>
    </location>
</feature>
<feature type="domain" description="O-methyltransferase C-terminal" evidence="5">
    <location>
        <begin position="141"/>
        <end position="351"/>
    </location>
</feature>
<comment type="caution">
    <text evidence="7">The sequence shown here is derived from an EMBL/GenBank/DDBJ whole genome shotgun (WGS) entry which is preliminary data.</text>
</comment>
<evidence type="ECO:0000256" key="4">
    <source>
        <dbReference type="PIRSR" id="PIRSR005739-1"/>
    </source>
</evidence>
<keyword evidence="1" id="KW-0489">Methyltransferase</keyword>
<dbReference type="InterPro" id="IPR001077">
    <property type="entry name" value="COMT_C"/>
</dbReference>
<evidence type="ECO:0000259" key="6">
    <source>
        <dbReference type="Pfam" id="PF08100"/>
    </source>
</evidence>
<evidence type="ECO:0000256" key="2">
    <source>
        <dbReference type="ARBA" id="ARBA00022679"/>
    </source>
</evidence>
<dbReference type="InterPro" id="IPR029063">
    <property type="entry name" value="SAM-dependent_MTases_sf"/>
</dbReference>
<dbReference type="GO" id="GO:0030746">
    <property type="term" value="F:isoflavone 4'-O-methyltransferase activity"/>
    <property type="evidence" value="ECO:0007669"/>
    <property type="project" value="UniProtKB-ARBA"/>
</dbReference>
<dbReference type="PANTHER" id="PTHR11746">
    <property type="entry name" value="O-METHYLTRANSFERASE"/>
    <property type="match status" value="1"/>
</dbReference>
<gene>
    <name evidence="7" type="ORF">RIF29_39898</name>
</gene>
<dbReference type="PROSITE" id="PS51683">
    <property type="entry name" value="SAM_OMT_II"/>
    <property type="match status" value="1"/>
</dbReference>
<feature type="active site" description="Proton acceptor" evidence="4">
    <location>
        <position position="273"/>
    </location>
</feature>
<evidence type="ECO:0000313" key="7">
    <source>
        <dbReference type="EMBL" id="KAK7245067.1"/>
    </source>
</evidence>
<keyword evidence="3" id="KW-0949">S-adenosyl-L-methionine</keyword>
<sequence length="369" mass="41325">MASSGKGSVESELHHAQIHLYMQAYNYVSSMALKSVMELGIIDIIHNHGKPITLPELASALKLHPSKVSVLGRFLRLLIHNGYFSKTKAPLKNPKEEKKVVVEEEEGYVLTPASKLLVTSEPLCLAPYISFVLSSNPEYYWKSSKKWFTEDKEVSLFESATGVSFYEFFNKDPTMLKTFQEAMEADSCMFKVALKECKHVFENVGSLVDVGGGNGSVTKLIQEAFPHLKCIVFDQPEVVANCSGSDEMLNFVGGDMFMSIPSADAVLLKWILHNWNDEQCLKILKNCKEAIVGKGKNGKVIIIDIVIDEVSDDPKLTEVKLDYDLIMLAAFNGKEREKKEWEKLIYEAGFSNSKITPICGFKSLIEVYL</sequence>
<evidence type="ECO:0008006" key="9">
    <source>
        <dbReference type="Google" id="ProtNLM"/>
    </source>
</evidence>
<protein>
    <recommendedName>
        <fullName evidence="9">O-methyltransferase</fullName>
    </recommendedName>
</protein>
<dbReference type="SUPFAM" id="SSF53335">
    <property type="entry name" value="S-adenosyl-L-methionine-dependent methyltransferases"/>
    <property type="match status" value="1"/>
</dbReference>
<reference evidence="7 8" key="1">
    <citation type="submission" date="2024-01" db="EMBL/GenBank/DDBJ databases">
        <title>The genomes of 5 underutilized Papilionoideae crops provide insights into root nodulation and disease resistanc.</title>
        <authorList>
            <person name="Yuan L."/>
        </authorList>
    </citation>
    <scope>NUCLEOTIDE SEQUENCE [LARGE SCALE GENOMIC DNA]</scope>
    <source>
        <strain evidence="7">ZHUSHIDOU_FW_LH</strain>
        <tissue evidence="7">Leaf</tissue>
    </source>
</reference>
<dbReference type="Pfam" id="PF00891">
    <property type="entry name" value="Methyltransf_2"/>
    <property type="match status" value="1"/>
</dbReference>
<dbReference type="FunFam" id="1.10.10.10:FF:000213">
    <property type="entry name" value="Coniferyl alcohol 9-O-methyltransferase"/>
    <property type="match status" value="1"/>
</dbReference>
<organism evidence="7 8">
    <name type="scientific">Crotalaria pallida</name>
    <name type="common">Smooth rattlebox</name>
    <name type="synonym">Crotalaria striata</name>
    <dbReference type="NCBI Taxonomy" id="3830"/>
    <lineage>
        <taxon>Eukaryota</taxon>
        <taxon>Viridiplantae</taxon>
        <taxon>Streptophyta</taxon>
        <taxon>Embryophyta</taxon>
        <taxon>Tracheophyta</taxon>
        <taxon>Spermatophyta</taxon>
        <taxon>Magnoliopsida</taxon>
        <taxon>eudicotyledons</taxon>
        <taxon>Gunneridae</taxon>
        <taxon>Pentapetalae</taxon>
        <taxon>rosids</taxon>
        <taxon>fabids</taxon>
        <taxon>Fabales</taxon>
        <taxon>Fabaceae</taxon>
        <taxon>Papilionoideae</taxon>
        <taxon>50 kb inversion clade</taxon>
        <taxon>genistoids sensu lato</taxon>
        <taxon>core genistoids</taxon>
        <taxon>Crotalarieae</taxon>
        <taxon>Crotalaria</taxon>
    </lineage>
</organism>
<keyword evidence="2" id="KW-0808">Transferase</keyword>
<dbReference type="InterPro" id="IPR036390">
    <property type="entry name" value="WH_DNA-bd_sf"/>
</dbReference>
<evidence type="ECO:0000256" key="1">
    <source>
        <dbReference type="ARBA" id="ARBA00022603"/>
    </source>
</evidence>
<keyword evidence="8" id="KW-1185">Reference proteome</keyword>
<dbReference type="PIRSF" id="PIRSF005739">
    <property type="entry name" value="O-mtase"/>
    <property type="match status" value="1"/>
</dbReference>
<name>A0AAN9E4J3_CROPI</name>
<dbReference type="FunFam" id="3.40.50.150:FF:000206">
    <property type="entry name" value="O-methyltransferase ZRP4"/>
    <property type="match status" value="1"/>
</dbReference>
<evidence type="ECO:0000313" key="8">
    <source>
        <dbReference type="Proteomes" id="UP001372338"/>
    </source>
</evidence>
<evidence type="ECO:0000256" key="3">
    <source>
        <dbReference type="ARBA" id="ARBA00022691"/>
    </source>
</evidence>
<dbReference type="GO" id="GO:0046983">
    <property type="term" value="F:protein dimerization activity"/>
    <property type="evidence" value="ECO:0007669"/>
    <property type="project" value="InterPro"/>
</dbReference>
<evidence type="ECO:0000259" key="5">
    <source>
        <dbReference type="Pfam" id="PF00891"/>
    </source>
</evidence>
<dbReference type="Gene3D" id="1.10.10.10">
    <property type="entry name" value="Winged helix-like DNA-binding domain superfamily/Winged helix DNA-binding domain"/>
    <property type="match status" value="1"/>
</dbReference>
<dbReference type="Pfam" id="PF08100">
    <property type="entry name" value="Dimerisation"/>
    <property type="match status" value="1"/>
</dbReference>
<dbReference type="InterPro" id="IPR016461">
    <property type="entry name" value="COMT-like"/>
</dbReference>
<dbReference type="Gene3D" id="3.40.50.150">
    <property type="entry name" value="Vaccinia Virus protein VP39"/>
    <property type="match status" value="1"/>
</dbReference>
<proteinExistence type="predicted"/>
<dbReference type="EMBL" id="JAYWIO010000008">
    <property type="protein sequence ID" value="KAK7245067.1"/>
    <property type="molecule type" value="Genomic_DNA"/>
</dbReference>